<protein>
    <submittedName>
        <fullName evidence="1">Uncharacterized protein</fullName>
    </submittedName>
</protein>
<accession>A0A1I3NSC8</accession>
<dbReference type="AlphaFoldDB" id="A0A1I3NSC8"/>
<dbReference type="Proteomes" id="UP000183018">
    <property type="component" value="Unassembled WGS sequence"/>
</dbReference>
<evidence type="ECO:0000313" key="1">
    <source>
        <dbReference type="EMBL" id="SFJ12181.1"/>
    </source>
</evidence>
<name>A0A1I3NSC8_9GAMM</name>
<dbReference type="STRING" id="289370.SAMN05216602_3995"/>
<dbReference type="EMBL" id="FORC01000004">
    <property type="protein sequence ID" value="SFJ12181.1"/>
    <property type="molecule type" value="Genomic_DNA"/>
</dbReference>
<organism evidence="1 2">
    <name type="scientific">Phytopseudomonas argentinensis</name>
    <dbReference type="NCBI Taxonomy" id="289370"/>
    <lineage>
        <taxon>Bacteria</taxon>
        <taxon>Pseudomonadati</taxon>
        <taxon>Pseudomonadota</taxon>
        <taxon>Gammaproteobacteria</taxon>
        <taxon>Pseudomonadales</taxon>
        <taxon>Pseudomonadaceae</taxon>
        <taxon>Phytopseudomonas</taxon>
    </lineage>
</organism>
<reference evidence="2" key="1">
    <citation type="submission" date="2016-10" db="EMBL/GenBank/DDBJ databases">
        <authorList>
            <person name="Varghese N."/>
            <person name="Submissions S."/>
        </authorList>
    </citation>
    <scope>NUCLEOTIDE SEQUENCE [LARGE SCALE GENOMIC DNA]</scope>
    <source>
        <strain evidence="2">LMG 22563</strain>
    </source>
</reference>
<proteinExistence type="predicted"/>
<keyword evidence="2" id="KW-1185">Reference proteome</keyword>
<gene>
    <name evidence="1" type="ORF">SAMN05216602_3995</name>
</gene>
<evidence type="ECO:0000313" key="2">
    <source>
        <dbReference type="Proteomes" id="UP000183018"/>
    </source>
</evidence>
<sequence>MVTWLVLAVIIFLALKSCIIGSPSGTEPPAASRSDCSDTLAHVMATNFVKRQLKSPTSAKFPYTSDRDVSITKLSDCRYQIHSYVDSQNGFGAMIRSRFSVIMDGLPDGKSWRAEQLSID</sequence>